<organism evidence="4 5">
    <name type="scientific">Ichthyenterobacterium magnum</name>
    <dbReference type="NCBI Taxonomy" id="1230530"/>
    <lineage>
        <taxon>Bacteria</taxon>
        <taxon>Pseudomonadati</taxon>
        <taxon>Bacteroidota</taxon>
        <taxon>Flavobacteriia</taxon>
        <taxon>Flavobacteriales</taxon>
        <taxon>Flavobacteriaceae</taxon>
        <taxon>Ichthyenterobacterium</taxon>
    </lineage>
</organism>
<dbReference type="InterPro" id="IPR040764">
    <property type="entry name" value="CvfB_WH"/>
</dbReference>
<comment type="similarity">
    <text evidence="1">Belongs to the CvfB family.</text>
</comment>
<dbReference type="Pfam" id="PF17783">
    <property type="entry name" value="WHD_CvfB"/>
    <property type="match status" value="1"/>
</dbReference>
<dbReference type="OrthoDB" id="9801597at2"/>
<evidence type="ECO:0000256" key="1">
    <source>
        <dbReference type="PIRNR" id="PIRNR012524"/>
    </source>
</evidence>
<proteinExistence type="inferred from homology"/>
<feature type="domain" description="Conserved virulence factor B first S1" evidence="2">
    <location>
        <begin position="4"/>
        <end position="63"/>
    </location>
</feature>
<evidence type="ECO:0000313" key="4">
    <source>
        <dbReference type="EMBL" id="RKE95175.1"/>
    </source>
</evidence>
<evidence type="ECO:0008006" key="6">
    <source>
        <dbReference type="Google" id="ProtNLM"/>
    </source>
</evidence>
<protein>
    <recommendedName>
        <fullName evidence="6">GntR family transcriptional regulator</fullName>
    </recommendedName>
</protein>
<dbReference type="RefSeq" id="WP_120200501.1">
    <property type="nucleotide sequence ID" value="NZ_RAQJ01000002.1"/>
</dbReference>
<evidence type="ECO:0000313" key="5">
    <source>
        <dbReference type="Proteomes" id="UP000284892"/>
    </source>
</evidence>
<dbReference type="InterPro" id="IPR014464">
    <property type="entry name" value="CvfB_fam"/>
</dbReference>
<dbReference type="InterPro" id="IPR036388">
    <property type="entry name" value="WH-like_DNA-bd_sf"/>
</dbReference>
<accession>A0A420DLV5</accession>
<dbReference type="Pfam" id="PF13509">
    <property type="entry name" value="S1_2"/>
    <property type="match status" value="1"/>
</dbReference>
<name>A0A420DLV5_9FLAO</name>
<evidence type="ECO:0000259" key="2">
    <source>
        <dbReference type="Pfam" id="PF13509"/>
    </source>
</evidence>
<dbReference type="PANTHER" id="PTHR37296:SF1">
    <property type="entry name" value="CONSERVED VIRULENCE FACTOR B"/>
    <property type="match status" value="1"/>
</dbReference>
<reference evidence="4 5" key="1">
    <citation type="submission" date="2018-09" db="EMBL/GenBank/DDBJ databases">
        <title>Genomic Encyclopedia of Archaeal and Bacterial Type Strains, Phase II (KMG-II): from individual species to whole genera.</title>
        <authorList>
            <person name="Goeker M."/>
        </authorList>
    </citation>
    <scope>NUCLEOTIDE SEQUENCE [LARGE SCALE GENOMIC DNA]</scope>
    <source>
        <strain evidence="4 5">DSM 26283</strain>
    </source>
</reference>
<gene>
    <name evidence="4" type="ORF">BXY80_1360</name>
</gene>
<sequence>MIKIGEYNTLEIIRETNQGLYLSDKENHEVLLPNRYVPETFQIWEMIDVFVYLDNEERLVAVTDQPYIMRGDFAVLRCNEVTKHGAFLDWGMVKELFCPFKEQAFKMKPGGWYLVHCYLDEESQRLVASSKTNRFLDNKELTVAQFDEVDIMVSHPSELGMNVIVNKQHLGLIFKDDIFKDLSIGDTFKGIVKKVRPDNKLDIALGQIGYRNIEPNAEAIMHELHDNSGFISLNDKSSPDDIKNRLQMSKKNFKKAIGTLYKQRLIEIKDDGIYLKE</sequence>
<evidence type="ECO:0000259" key="3">
    <source>
        <dbReference type="Pfam" id="PF17783"/>
    </source>
</evidence>
<dbReference type="InterPro" id="IPR012340">
    <property type="entry name" value="NA-bd_OB-fold"/>
</dbReference>
<dbReference type="AlphaFoldDB" id="A0A420DLV5"/>
<dbReference type="Gene3D" id="2.40.50.140">
    <property type="entry name" value="Nucleic acid-binding proteins"/>
    <property type="match status" value="1"/>
</dbReference>
<dbReference type="EMBL" id="RAQJ01000002">
    <property type="protein sequence ID" value="RKE95175.1"/>
    <property type="molecule type" value="Genomic_DNA"/>
</dbReference>
<dbReference type="Gene3D" id="1.10.10.10">
    <property type="entry name" value="Winged helix-like DNA-binding domain superfamily/Winged helix DNA-binding domain"/>
    <property type="match status" value="1"/>
</dbReference>
<dbReference type="Proteomes" id="UP000284892">
    <property type="component" value="Unassembled WGS sequence"/>
</dbReference>
<feature type="domain" description="Conserved virulence factor B-like winged helix" evidence="3">
    <location>
        <begin position="218"/>
        <end position="275"/>
    </location>
</feature>
<dbReference type="InterPro" id="IPR039566">
    <property type="entry name" value="CvfB_S1_st"/>
</dbReference>
<dbReference type="PANTHER" id="PTHR37296">
    <property type="entry name" value="CONSERVED VIRULENCE FACTOR B"/>
    <property type="match status" value="1"/>
</dbReference>
<dbReference type="PIRSF" id="PIRSF012524">
    <property type="entry name" value="YitL_S1"/>
    <property type="match status" value="1"/>
</dbReference>
<keyword evidence="5" id="KW-1185">Reference proteome</keyword>
<comment type="caution">
    <text evidence="4">The sequence shown here is derived from an EMBL/GenBank/DDBJ whole genome shotgun (WGS) entry which is preliminary data.</text>
</comment>